<reference evidence="1 2" key="1">
    <citation type="journal article" date="2019" name="Sci. Rep.">
        <title>Orb-weaving spider Araneus ventricosus genome elucidates the spidroin gene catalogue.</title>
        <authorList>
            <person name="Kono N."/>
            <person name="Nakamura H."/>
            <person name="Ohtoshi R."/>
            <person name="Moran D.A.P."/>
            <person name="Shinohara A."/>
            <person name="Yoshida Y."/>
            <person name="Fujiwara M."/>
            <person name="Mori M."/>
            <person name="Tomita M."/>
            <person name="Arakawa K."/>
        </authorList>
    </citation>
    <scope>NUCLEOTIDE SEQUENCE [LARGE SCALE GENOMIC DNA]</scope>
</reference>
<protein>
    <submittedName>
        <fullName evidence="1">Uncharacterized protein</fullName>
    </submittedName>
</protein>
<comment type="caution">
    <text evidence="1">The sequence shown here is derived from an EMBL/GenBank/DDBJ whole genome shotgun (WGS) entry which is preliminary data.</text>
</comment>
<dbReference type="EMBL" id="BGPR01075070">
    <property type="protein sequence ID" value="GBL53295.1"/>
    <property type="molecule type" value="Genomic_DNA"/>
</dbReference>
<gene>
    <name evidence="1" type="ORF">AVEN_232867_1</name>
</gene>
<evidence type="ECO:0000313" key="2">
    <source>
        <dbReference type="Proteomes" id="UP000499080"/>
    </source>
</evidence>
<name>A0A4Y1ZJI2_ARAVE</name>
<sequence>LISKLLVVNFLTKTVSVRLSNAAFCLQLRRLYISDGNGFAISEIGLMDLYSGPPSETCTYYYNNGPTSCVNLLKKLLGGRGTIMCYCMKGDTMGQKQPAGLNGTADSQRTGRPSIPQHQIGIVNNPVICDCSLQWYMSRYRGTLKGNFVQALVAHRKGKSFLSLTPRISHNVQNLNLRDSACSSLYFNFKY</sequence>
<evidence type="ECO:0000313" key="1">
    <source>
        <dbReference type="EMBL" id="GBL53295.1"/>
    </source>
</evidence>
<dbReference type="AlphaFoldDB" id="A0A4Y1ZJI2"/>
<dbReference type="Proteomes" id="UP000499080">
    <property type="component" value="Unassembled WGS sequence"/>
</dbReference>
<keyword evidence="2" id="KW-1185">Reference proteome</keyword>
<proteinExistence type="predicted"/>
<feature type="non-terminal residue" evidence="1">
    <location>
        <position position="1"/>
    </location>
</feature>
<organism evidence="1 2">
    <name type="scientific">Araneus ventricosus</name>
    <name type="common">Orbweaver spider</name>
    <name type="synonym">Epeira ventricosa</name>
    <dbReference type="NCBI Taxonomy" id="182803"/>
    <lineage>
        <taxon>Eukaryota</taxon>
        <taxon>Metazoa</taxon>
        <taxon>Ecdysozoa</taxon>
        <taxon>Arthropoda</taxon>
        <taxon>Chelicerata</taxon>
        <taxon>Arachnida</taxon>
        <taxon>Araneae</taxon>
        <taxon>Araneomorphae</taxon>
        <taxon>Entelegynae</taxon>
        <taxon>Araneoidea</taxon>
        <taxon>Araneidae</taxon>
        <taxon>Araneus</taxon>
    </lineage>
</organism>
<accession>A0A4Y1ZJI2</accession>
<dbReference type="OrthoDB" id="546383at2759"/>